<name>A0AAD8B7C6_BIOPF</name>
<gene>
    <name evidence="2" type="ORF">Bpfe_021117</name>
</gene>
<dbReference type="Proteomes" id="UP001233172">
    <property type="component" value="Unassembled WGS sequence"/>
</dbReference>
<organism evidence="2 3">
    <name type="scientific">Biomphalaria pfeifferi</name>
    <name type="common">Bloodfluke planorb</name>
    <name type="synonym">Freshwater snail</name>
    <dbReference type="NCBI Taxonomy" id="112525"/>
    <lineage>
        <taxon>Eukaryota</taxon>
        <taxon>Metazoa</taxon>
        <taxon>Spiralia</taxon>
        <taxon>Lophotrochozoa</taxon>
        <taxon>Mollusca</taxon>
        <taxon>Gastropoda</taxon>
        <taxon>Heterobranchia</taxon>
        <taxon>Euthyneura</taxon>
        <taxon>Panpulmonata</taxon>
        <taxon>Hygrophila</taxon>
        <taxon>Lymnaeoidea</taxon>
        <taxon>Planorbidae</taxon>
        <taxon>Biomphalaria</taxon>
    </lineage>
</organism>
<feature type="compositionally biased region" description="Basic and acidic residues" evidence="1">
    <location>
        <begin position="26"/>
        <end position="35"/>
    </location>
</feature>
<accession>A0AAD8B7C6</accession>
<feature type="region of interest" description="Disordered" evidence="1">
    <location>
        <begin position="25"/>
        <end position="69"/>
    </location>
</feature>
<reference evidence="2" key="1">
    <citation type="journal article" date="2023" name="PLoS Negl. Trop. Dis.">
        <title>A genome sequence for Biomphalaria pfeifferi, the major vector snail for the human-infecting parasite Schistosoma mansoni.</title>
        <authorList>
            <person name="Bu L."/>
            <person name="Lu L."/>
            <person name="Laidemitt M.R."/>
            <person name="Zhang S.M."/>
            <person name="Mutuku M."/>
            <person name="Mkoji G."/>
            <person name="Steinauer M."/>
            <person name="Loker E.S."/>
        </authorList>
    </citation>
    <scope>NUCLEOTIDE SEQUENCE</scope>
    <source>
        <strain evidence="2">KasaAsao</strain>
    </source>
</reference>
<reference evidence="2" key="2">
    <citation type="submission" date="2023-04" db="EMBL/GenBank/DDBJ databases">
        <authorList>
            <person name="Bu L."/>
            <person name="Lu L."/>
            <person name="Laidemitt M.R."/>
            <person name="Zhang S.M."/>
            <person name="Mutuku M."/>
            <person name="Mkoji G."/>
            <person name="Steinauer M."/>
            <person name="Loker E.S."/>
        </authorList>
    </citation>
    <scope>NUCLEOTIDE SEQUENCE</scope>
    <source>
        <strain evidence="2">KasaAsao</strain>
        <tissue evidence="2">Whole Snail</tissue>
    </source>
</reference>
<evidence type="ECO:0000313" key="3">
    <source>
        <dbReference type="Proteomes" id="UP001233172"/>
    </source>
</evidence>
<feature type="compositionally biased region" description="Pro residues" evidence="1">
    <location>
        <begin position="127"/>
        <end position="153"/>
    </location>
</feature>
<comment type="caution">
    <text evidence="2">The sequence shown here is derived from an EMBL/GenBank/DDBJ whole genome shotgun (WGS) entry which is preliminary data.</text>
</comment>
<feature type="compositionally biased region" description="Basic and acidic residues" evidence="1">
    <location>
        <begin position="55"/>
        <end position="69"/>
    </location>
</feature>
<protein>
    <submittedName>
        <fullName evidence="2">Junction-mediating and -regulatory protein</fullName>
    </submittedName>
</protein>
<dbReference type="AlphaFoldDB" id="A0AAD8B7C6"/>
<proteinExistence type="predicted"/>
<evidence type="ECO:0000313" key="2">
    <source>
        <dbReference type="EMBL" id="KAK0049405.1"/>
    </source>
</evidence>
<keyword evidence="3" id="KW-1185">Reference proteome</keyword>
<feature type="compositionally biased region" description="Polar residues" evidence="1">
    <location>
        <begin position="43"/>
        <end position="54"/>
    </location>
</feature>
<dbReference type="EMBL" id="JASAOG010000126">
    <property type="protein sequence ID" value="KAK0049405.1"/>
    <property type="molecule type" value="Genomic_DNA"/>
</dbReference>
<evidence type="ECO:0000256" key="1">
    <source>
        <dbReference type="SAM" id="MobiDB-lite"/>
    </source>
</evidence>
<feature type="region of interest" description="Disordered" evidence="1">
    <location>
        <begin position="123"/>
        <end position="153"/>
    </location>
</feature>
<sequence>MGEYNAITTDKLVDSCEQELDVVDVPGDKPADKVDVNPADNPEVQTDCLTSENPLENKAEGDVEKSDGTVCEEANKEVEQVTTAKPEMKSTKPAKSEEKCVFRERYIPVPVLEEYVRPPCTVAYPPCKRPPTPPPPPRPPTPVPDPDMPLSPCPLPYKAVSDCCQK</sequence>